<gene>
    <name evidence="1" type="ORF">RchiOBHm_Chr2g0144921</name>
</gene>
<sequence>MKTFESIFGFLFDASKLAYLDDDELKSCCKNLETALRSGDVAE</sequence>
<dbReference type="EMBL" id="PDCK01000040">
    <property type="protein sequence ID" value="PRQ51479.1"/>
    <property type="molecule type" value="Genomic_DNA"/>
</dbReference>
<comment type="caution">
    <text evidence="1">The sequence shown here is derived from an EMBL/GenBank/DDBJ whole genome shotgun (WGS) entry which is preliminary data.</text>
</comment>
<keyword evidence="2" id="KW-1185">Reference proteome</keyword>
<dbReference type="AlphaFoldDB" id="A0A2P6RYG3"/>
<dbReference type="Gramene" id="PRQ51479">
    <property type="protein sequence ID" value="PRQ51479"/>
    <property type="gene ID" value="RchiOBHm_Chr2g0144921"/>
</dbReference>
<proteinExistence type="predicted"/>
<evidence type="ECO:0000313" key="1">
    <source>
        <dbReference type="EMBL" id="PRQ51479.1"/>
    </source>
</evidence>
<name>A0A2P6RYG3_ROSCH</name>
<reference evidence="1 2" key="1">
    <citation type="journal article" date="2018" name="Nat. Genet.">
        <title>The Rosa genome provides new insights in the design of modern roses.</title>
        <authorList>
            <person name="Bendahmane M."/>
        </authorList>
    </citation>
    <scope>NUCLEOTIDE SEQUENCE [LARGE SCALE GENOMIC DNA]</scope>
    <source>
        <strain evidence="2">cv. Old Blush</strain>
    </source>
</reference>
<protein>
    <submittedName>
        <fullName evidence="1">Uncharacterized protein</fullName>
    </submittedName>
</protein>
<organism evidence="1 2">
    <name type="scientific">Rosa chinensis</name>
    <name type="common">China rose</name>
    <dbReference type="NCBI Taxonomy" id="74649"/>
    <lineage>
        <taxon>Eukaryota</taxon>
        <taxon>Viridiplantae</taxon>
        <taxon>Streptophyta</taxon>
        <taxon>Embryophyta</taxon>
        <taxon>Tracheophyta</taxon>
        <taxon>Spermatophyta</taxon>
        <taxon>Magnoliopsida</taxon>
        <taxon>eudicotyledons</taxon>
        <taxon>Gunneridae</taxon>
        <taxon>Pentapetalae</taxon>
        <taxon>rosids</taxon>
        <taxon>fabids</taxon>
        <taxon>Rosales</taxon>
        <taxon>Rosaceae</taxon>
        <taxon>Rosoideae</taxon>
        <taxon>Rosoideae incertae sedis</taxon>
        <taxon>Rosa</taxon>
    </lineage>
</organism>
<evidence type="ECO:0000313" key="2">
    <source>
        <dbReference type="Proteomes" id="UP000238479"/>
    </source>
</evidence>
<dbReference type="Proteomes" id="UP000238479">
    <property type="component" value="Chromosome 2"/>
</dbReference>
<accession>A0A2P6RYG3</accession>